<sequence>MGHFDKTKCDCCVCPMQCVLEQFINEEVIILTNFPGPAVIQIKINKVENFIVSGLDIADNNIAHVSICNIVTATIVTTRKLPDVKPIQQNTKGECVCCEDPITNVANSLLGKPICITGGVGCDIVIIVKVGEGIVIAEDITKRNVVFSSCALSIIKEVSEVSSLRTRRKSLEKTQE</sequence>
<dbReference type="OrthoDB" id="9846534at2"/>
<protein>
    <submittedName>
        <fullName evidence="1">Uncharacterized protein</fullName>
    </submittedName>
</protein>
<reference evidence="1 2" key="1">
    <citation type="submission" date="2019-01" db="EMBL/GenBank/DDBJ databases">
        <title>Chengkuizengella sp. nov., isolated from deep-sea sediment of East Pacific Ocean.</title>
        <authorList>
            <person name="Yang J."/>
            <person name="Lai Q."/>
            <person name="Shao Z."/>
        </authorList>
    </citation>
    <scope>NUCLEOTIDE SEQUENCE [LARGE SCALE GENOMIC DNA]</scope>
    <source>
        <strain evidence="1 2">YPA3-1-1</strain>
    </source>
</reference>
<dbReference type="Proteomes" id="UP000448943">
    <property type="component" value="Unassembled WGS sequence"/>
</dbReference>
<dbReference type="AlphaFoldDB" id="A0A6N9Q0P6"/>
<organism evidence="1 2">
    <name type="scientific">Chengkuizengella marina</name>
    <dbReference type="NCBI Taxonomy" id="2507566"/>
    <lineage>
        <taxon>Bacteria</taxon>
        <taxon>Bacillati</taxon>
        <taxon>Bacillota</taxon>
        <taxon>Bacilli</taxon>
        <taxon>Bacillales</taxon>
        <taxon>Paenibacillaceae</taxon>
        <taxon>Chengkuizengella</taxon>
    </lineage>
</organism>
<dbReference type="RefSeq" id="WP_160645283.1">
    <property type="nucleotide sequence ID" value="NZ_SIJB01000014.1"/>
</dbReference>
<gene>
    <name evidence="1" type="ORF">ERL59_05960</name>
</gene>
<proteinExistence type="predicted"/>
<accession>A0A6N9Q0P6</accession>
<name>A0A6N9Q0P6_9BACL</name>
<evidence type="ECO:0000313" key="2">
    <source>
        <dbReference type="Proteomes" id="UP000448943"/>
    </source>
</evidence>
<comment type="caution">
    <text evidence="1">The sequence shown here is derived from an EMBL/GenBank/DDBJ whole genome shotgun (WGS) entry which is preliminary data.</text>
</comment>
<keyword evidence="2" id="KW-1185">Reference proteome</keyword>
<dbReference type="EMBL" id="SIJB01000014">
    <property type="protein sequence ID" value="NBI28495.1"/>
    <property type="molecule type" value="Genomic_DNA"/>
</dbReference>
<evidence type="ECO:0000313" key="1">
    <source>
        <dbReference type="EMBL" id="NBI28495.1"/>
    </source>
</evidence>